<dbReference type="PANTHER" id="PTHR30411:SF0">
    <property type="entry name" value="CYS-TRNA(PRO)_CYS-TRNA(CYS) DEACYLASE YBAK"/>
    <property type="match status" value="1"/>
</dbReference>
<reference evidence="6 7" key="1">
    <citation type="submission" date="2019-07" db="EMBL/GenBank/DDBJ databases">
        <title>Diversity of Bacteria from Kongsfjorden, Arctic.</title>
        <authorList>
            <person name="Yu Y."/>
        </authorList>
    </citation>
    <scope>NUCLEOTIDE SEQUENCE [LARGE SCALE GENOMIC DNA]</scope>
    <source>
        <strain evidence="6 7">SM1923</strain>
    </source>
</reference>
<dbReference type="Gene3D" id="3.90.960.10">
    <property type="entry name" value="YbaK/aminoacyl-tRNA synthetase-associated domain"/>
    <property type="match status" value="1"/>
</dbReference>
<comment type="similarity">
    <text evidence="1 4">Belongs to the prolyl-tRNA editing family. YbaK/EbsC subfamily.</text>
</comment>
<evidence type="ECO:0000256" key="2">
    <source>
        <dbReference type="ARBA" id="ARBA00022917"/>
    </source>
</evidence>
<dbReference type="EMBL" id="VNFH01000016">
    <property type="protein sequence ID" value="TVU67287.1"/>
    <property type="molecule type" value="Genomic_DNA"/>
</dbReference>
<dbReference type="OrthoDB" id="9809296at2"/>
<protein>
    <recommendedName>
        <fullName evidence="4">Cys-tRNA(Pro)/Cys-tRNA(Cys) deacylase</fullName>
        <ecNumber evidence="4">4.2.-.-</ecNumber>
    </recommendedName>
</protein>
<dbReference type="NCBIfam" id="TIGR00011">
    <property type="entry name" value="YbaK_EbsC"/>
    <property type="match status" value="1"/>
</dbReference>
<evidence type="ECO:0000313" key="7">
    <source>
        <dbReference type="Proteomes" id="UP000319941"/>
    </source>
</evidence>
<evidence type="ECO:0000256" key="3">
    <source>
        <dbReference type="ARBA" id="ARBA00023239"/>
    </source>
</evidence>
<dbReference type="Proteomes" id="UP000319941">
    <property type="component" value="Unassembled WGS sequence"/>
</dbReference>
<dbReference type="Pfam" id="PF04073">
    <property type="entry name" value="tRNA_edit"/>
    <property type="match status" value="1"/>
</dbReference>
<dbReference type="GO" id="GO:0002161">
    <property type="term" value="F:aminoacyl-tRNA deacylase activity"/>
    <property type="evidence" value="ECO:0007669"/>
    <property type="project" value="InterPro"/>
</dbReference>
<dbReference type="GO" id="GO:0016829">
    <property type="term" value="F:lyase activity"/>
    <property type="evidence" value="ECO:0007669"/>
    <property type="project" value="UniProtKB-KW"/>
</dbReference>
<dbReference type="PIRSF" id="PIRSF006181">
    <property type="entry name" value="EbsC_YbaK"/>
    <property type="match status" value="1"/>
</dbReference>
<evidence type="ECO:0000259" key="5">
    <source>
        <dbReference type="Pfam" id="PF04073"/>
    </source>
</evidence>
<sequence>MTPALKMLKGKPHRTLEYAHDPRAPAYGEEAAQALGLEPARVFKTLVCQLEGGNIRQSLVVAVVPVTGTLNLKALARAAGARKAALAAHDAAERATGYVVGGISPLGQKKRLPLWVDDSAMTLEEIFISGGRRGLEIGLSPALLCQLANGRFAPLARED</sequence>
<dbReference type="CDD" id="cd00002">
    <property type="entry name" value="YbaK_deacylase"/>
    <property type="match status" value="1"/>
</dbReference>
<evidence type="ECO:0000256" key="4">
    <source>
        <dbReference type="PIRNR" id="PIRNR006181"/>
    </source>
</evidence>
<dbReference type="PANTHER" id="PTHR30411">
    <property type="entry name" value="CYTOPLASMIC PROTEIN"/>
    <property type="match status" value="1"/>
</dbReference>
<dbReference type="GO" id="GO:0006412">
    <property type="term" value="P:translation"/>
    <property type="evidence" value="ECO:0007669"/>
    <property type="project" value="UniProtKB-KW"/>
</dbReference>
<accession>A0A558HE00</accession>
<dbReference type="SUPFAM" id="SSF55826">
    <property type="entry name" value="YbaK/ProRS associated domain"/>
    <property type="match status" value="1"/>
</dbReference>
<keyword evidence="7" id="KW-1185">Reference proteome</keyword>
<feature type="domain" description="YbaK/aminoacyl-tRNA synthetase-associated" evidence="5">
    <location>
        <begin position="29"/>
        <end position="142"/>
    </location>
</feature>
<dbReference type="InterPro" id="IPR004369">
    <property type="entry name" value="Prolyl-tRNA_editing_YbaK/EbsC"/>
</dbReference>
<proteinExistence type="inferred from homology"/>
<evidence type="ECO:0000256" key="1">
    <source>
        <dbReference type="ARBA" id="ARBA00009798"/>
    </source>
</evidence>
<dbReference type="RefSeq" id="WP_144728097.1">
    <property type="nucleotide sequence ID" value="NZ_CAWOWR010000061.1"/>
</dbReference>
<dbReference type="AlphaFoldDB" id="A0A558HE00"/>
<dbReference type="EC" id="4.2.-.-" evidence="4"/>
<comment type="caution">
    <text evidence="6">The sequence shown here is derived from an EMBL/GenBank/DDBJ whole genome shotgun (WGS) entry which is preliminary data.</text>
</comment>
<evidence type="ECO:0000313" key="6">
    <source>
        <dbReference type="EMBL" id="TVU67287.1"/>
    </source>
</evidence>
<name>A0A558HE00_9GAMM</name>
<dbReference type="InterPro" id="IPR007214">
    <property type="entry name" value="YbaK/aa-tRNA-synth-assoc-dom"/>
</dbReference>
<gene>
    <name evidence="6" type="primary">ybaK</name>
    <name evidence="6" type="ORF">FQP86_17265</name>
</gene>
<keyword evidence="2 4" id="KW-0648">Protein biosynthesis</keyword>
<keyword evidence="3 4" id="KW-0456">Lyase</keyword>
<dbReference type="InterPro" id="IPR036754">
    <property type="entry name" value="YbaK/aa-tRNA-synt-asso_dom_sf"/>
</dbReference>
<organism evidence="6 7">
    <name type="scientific">Cobetia crustatorum</name>
    <dbReference type="NCBI Taxonomy" id="553385"/>
    <lineage>
        <taxon>Bacteria</taxon>
        <taxon>Pseudomonadati</taxon>
        <taxon>Pseudomonadota</taxon>
        <taxon>Gammaproteobacteria</taxon>
        <taxon>Oceanospirillales</taxon>
        <taxon>Halomonadaceae</taxon>
        <taxon>Cobetia</taxon>
    </lineage>
</organism>
<dbReference type="STRING" id="553385.GCA_000591415_03033"/>